<dbReference type="Proteomes" id="UP000825434">
    <property type="component" value="Chromosome 2"/>
</dbReference>
<evidence type="ECO:0000313" key="13">
    <source>
        <dbReference type="Proteomes" id="UP000825434"/>
    </source>
</evidence>
<dbReference type="EMBL" id="CP076662">
    <property type="protein sequence ID" value="QWU88270.1"/>
    <property type="molecule type" value="Genomic_DNA"/>
</dbReference>
<comment type="similarity">
    <text evidence="2">Belongs to the REXO4 family.</text>
</comment>
<comment type="subcellular location">
    <subcellularLocation>
        <location evidence="1">Nucleus</location>
    </subcellularLocation>
</comment>
<evidence type="ECO:0000256" key="3">
    <source>
        <dbReference type="ARBA" id="ARBA00016937"/>
    </source>
</evidence>
<reference evidence="12 13" key="1">
    <citation type="submission" date="2021-06" db="EMBL/GenBank/DDBJ databases">
        <title>Candida outbreak in Lebanon.</title>
        <authorList>
            <person name="Finianos M."/>
        </authorList>
    </citation>
    <scope>NUCLEOTIDE SEQUENCE [LARGE SCALE GENOMIC DNA]</scope>
    <source>
        <strain evidence="12">CA3LBN</strain>
    </source>
</reference>
<protein>
    <recommendedName>
        <fullName evidence="3">RNA exonuclease 4</fullName>
    </recommendedName>
</protein>
<keyword evidence="4" id="KW-0698">rRNA processing</keyword>
<accession>A0ABX8I6I8</accession>
<evidence type="ECO:0000256" key="1">
    <source>
        <dbReference type="ARBA" id="ARBA00004123"/>
    </source>
</evidence>
<evidence type="ECO:0000259" key="11">
    <source>
        <dbReference type="SMART" id="SM00479"/>
    </source>
</evidence>
<dbReference type="InterPro" id="IPR047021">
    <property type="entry name" value="REXO1/3/4-like"/>
</dbReference>
<sequence>MVSMGLSENWKRLSAKQNASNPKSDKNLSKIRKKSIAKATPKEREKPVKRLNQQKTPLEVYLWGKDNNNPAKKAVGKFVAIDCEFVGIGDNDESALARVSIVNYYGVLLLDTFVKPQGRVTNWRTWVSGVAPHHMAEAITFAEAQEKVESVIKGKFLVGHALGGDLKCLELKHPRNKIRDTSKYSGFRVDTKGHPPSLKKLISQHFKYDIQNGSHSSVEDARATMALFRKFKPEIDQEAIAKYK</sequence>
<gene>
    <name evidence="12" type="ORF">CA3LBN_002535</name>
</gene>
<dbReference type="InterPro" id="IPR012337">
    <property type="entry name" value="RNaseH-like_sf"/>
</dbReference>
<organism evidence="12 13">
    <name type="scientific">Candidozyma haemuli</name>
    <dbReference type="NCBI Taxonomy" id="45357"/>
    <lineage>
        <taxon>Eukaryota</taxon>
        <taxon>Fungi</taxon>
        <taxon>Dikarya</taxon>
        <taxon>Ascomycota</taxon>
        <taxon>Saccharomycotina</taxon>
        <taxon>Pichiomycetes</taxon>
        <taxon>Metschnikowiaceae</taxon>
        <taxon>Candidozyma</taxon>
    </lineage>
</organism>
<dbReference type="PANTHER" id="PTHR12801">
    <property type="entry name" value="RNA EXONUCLEASE REXO1 / RECO3 FAMILY MEMBER-RELATED"/>
    <property type="match status" value="1"/>
</dbReference>
<keyword evidence="6" id="KW-0378">Hydrolase</keyword>
<dbReference type="PANTHER" id="PTHR12801:SF45">
    <property type="entry name" value="RNA EXONUCLEASE 4"/>
    <property type="match status" value="1"/>
</dbReference>
<keyword evidence="7" id="KW-0269">Exonuclease</keyword>
<feature type="domain" description="Exonuclease" evidence="11">
    <location>
        <begin position="77"/>
        <end position="237"/>
    </location>
</feature>
<dbReference type="SMART" id="SM00479">
    <property type="entry name" value="EXOIII"/>
    <property type="match status" value="1"/>
</dbReference>
<dbReference type="SUPFAM" id="SSF53098">
    <property type="entry name" value="Ribonuclease H-like"/>
    <property type="match status" value="1"/>
</dbReference>
<evidence type="ECO:0000256" key="5">
    <source>
        <dbReference type="ARBA" id="ARBA00022722"/>
    </source>
</evidence>
<feature type="region of interest" description="Disordered" evidence="10">
    <location>
        <begin position="1"/>
        <end position="51"/>
    </location>
</feature>
<proteinExistence type="inferred from homology"/>
<keyword evidence="5" id="KW-0540">Nuclease</keyword>
<evidence type="ECO:0000256" key="6">
    <source>
        <dbReference type="ARBA" id="ARBA00022801"/>
    </source>
</evidence>
<evidence type="ECO:0000256" key="7">
    <source>
        <dbReference type="ARBA" id="ARBA00022839"/>
    </source>
</evidence>
<evidence type="ECO:0000256" key="4">
    <source>
        <dbReference type="ARBA" id="ARBA00022552"/>
    </source>
</evidence>
<dbReference type="CDD" id="cd06144">
    <property type="entry name" value="REX4_like"/>
    <property type="match status" value="1"/>
</dbReference>
<name>A0ABX8I6I8_9ASCO</name>
<evidence type="ECO:0000256" key="8">
    <source>
        <dbReference type="ARBA" id="ARBA00023242"/>
    </source>
</evidence>
<comment type="function">
    <text evidence="9">Exoribonuclease involved in ribosome biosynthesis. Involved in the processing of ITS1, the internal transcribed spacer localized between the 18S and 5.8S rRNAs.</text>
</comment>
<keyword evidence="13" id="KW-1185">Reference proteome</keyword>
<dbReference type="InterPro" id="IPR036397">
    <property type="entry name" value="RNaseH_sf"/>
</dbReference>
<dbReference type="InterPro" id="IPR037431">
    <property type="entry name" value="REX4_DEDDh_dom"/>
</dbReference>
<evidence type="ECO:0000256" key="2">
    <source>
        <dbReference type="ARBA" id="ARBA00010489"/>
    </source>
</evidence>
<dbReference type="Pfam" id="PF00929">
    <property type="entry name" value="RNase_T"/>
    <property type="match status" value="1"/>
</dbReference>
<evidence type="ECO:0000313" key="12">
    <source>
        <dbReference type="EMBL" id="QWU88270.1"/>
    </source>
</evidence>
<evidence type="ECO:0000256" key="10">
    <source>
        <dbReference type="SAM" id="MobiDB-lite"/>
    </source>
</evidence>
<dbReference type="Gene3D" id="3.30.420.10">
    <property type="entry name" value="Ribonuclease H-like superfamily/Ribonuclease H"/>
    <property type="match status" value="1"/>
</dbReference>
<evidence type="ECO:0000256" key="9">
    <source>
        <dbReference type="ARBA" id="ARBA00025599"/>
    </source>
</evidence>
<keyword evidence="8" id="KW-0539">Nucleus</keyword>
<dbReference type="InterPro" id="IPR013520">
    <property type="entry name" value="Ribonucl_H"/>
</dbReference>